<evidence type="ECO:0000256" key="2">
    <source>
        <dbReference type="ARBA" id="ARBA00022801"/>
    </source>
</evidence>
<dbReference type="PANTHER" id="PTHR31302:SF31">
    <property type="entry name" value="PHOSPHODIESTERASE YAEI"/>
    <property type="match status" value="1"/>
</dbReference>
<accession>A0ABT4L8Z6</accession>
<organism evidence="5 6">
    <name type="scientific">Pedobacter punctiformis</name>
    <dbReference type="NCBI Taxonomy" id="3004097"/>
    <lineage>
        <taxon>Bacteria</taxon>
        <taxon>Pseudomonadati</taxon>
        <taxon>Bacteroidota</taxon>
        <taxon>Sphingobacteriia</taxon>
        <taxon>Sphingobacteriales</taxon>
        <taxon>Sphingobacteriaceae</taxon>
        <taxon>Pedobacter</taxon>
    </lineage>
</organism>
<reference evidence="5" key="1">
    <citation type="submission" date="2022-12" db="EMBL/GenBank/DDBJ databases">
        <title>Genome sequence of HCMS5-2.</title>
        <authorList>
            <person name="Woo H."/>
        </authorList>
    </citation>
    <scope>NUCLEOTIDE SEQUENCE</scope>
    <source>
        <strain evidence="5">HCMS5-2</strain>
    </source>
</reference>
<evidence type="ECO:0000256" key="3">
    <source>
        <dbReference type="SAM" id="Phobius"/>
    </source>
</evidence>
<dbReference type="SUPFAM" id="SSF56300">
    <property type="entry name" value="Metallo-dependent phosphatases"/>
    <property type="match status" value="1"/>
</dbReference>
<proteinExistence type="predicted"/>
<feature type="transmembrane region" description="Helical" evidence="3">
    <location>
        <begin position="36"/>
        <end position="56"/>
    </location>
</feature>
<dbReference type="InterPro" id="IPR029052">
    <property type="entry name" value="Metallo-depent_PP-like"/>
</dbReference>
<evidence type="ECO:0000259" key="4">
    <source>
        <dbReference type="Pfam" id="PF00149"/>
    </source>
</evidence>
<gene>
    <name evidence="5" type="ORF">O0955_10195</name>
</gene>
<dbReference type="EMBL" id="JAPWGM010000003">
    <property type="protein sequence ID" value="MCZ4244373.1"/>
    <property type="molecule type" value="Genomic_DNA"/>
</dbReference>
<dbReference type="Pfam" id="PF00149">
    <property type="entry name" value="Metallophos"/>
    <property type="match status" value="1"/>
</dbReference>
<feature type="domain" description="Calcineurin-like phosphoesterase" evidence="4">
    <location>
        <begin position="165"/>
        <end position="344"/>
    </location>
</feature>
<keyword evidence="3" id="KW-0812">Transmembrane</keyword>
<evidence type="ECO:0000313" key="5">
    <source>
        <dbReference type="EMBL" id="MCZ4244373.1"/>
    </source>
</evidence>
<dbReference type="InterPro" id="IPR051158">
    <property type="entry name" value="Metallophosphoesterase_sf"/>
</dbReference>
<dbReference type="RefSeq" id="WP_269427442.1">
    <property type="nucleotide sequence ID" value="NZ_JAPWGM010000003.1"/>
</dbReference>
<comment type="caution">
    <text evidence="5">The sequence shown here is derived from an EMBL/GenBank/DDBJ whole genome shotgun (WGS) entry which is preliminary data.</text>
</comment>
<evidence type="ECO:0000256" key="1">
    <source>
        <dbReference type="ARBA" id="ARBA00022723"/>
    </source>
</evidence>
<dbReference type="PANTHER" id="PTHR31302">
    <property type="entry name" value="TRANSMEMBRANE PROTEIN WITH METALLOPHOSPHOESTERASE DOMAIN-RELATED"/>
    <property type="match status" value="1"/>
</dbReference>
<keyword evidence="3" id="KW-1133">Transmembrane helix</keyword>
<protein>
    <submittedName>
        <fullName evidence="5">Metallophosphoesterase</fullName>
    </submittedName>
</protein>
<sequence>MKRRFNLLPIILFALAFLLINAYVLSGLSTIFHQSWLAPVFWLAVIGLSVALFFAITKMRRSGMNKFFQIISHAFLILLGSELVFAIFLIIGDLYRLILTVNSNFTSAGFHWVARNNYWVDFSLFMFAITLALFAYGITLGKYAYRVIKHTLFFDDLPVSFDGFTITQISDVHAGSFTNPVAVQKGIDMINAQKSDLFVFTGDLVNNAASEIKPYLGHFSQIKAPYGQFSILGNHDYGDYIKWPTEADKVQNLQQLKEYHKDLGFKLLLDEHVELIKNGEKIILAGIENWGIGFGERGDLEKALRNTNVNDFKVLLSHDPSHWDAQVKQFPSKIQLTLAGHTHGMQFGIEAFGIKWSLVKYRYKHWAGIKTENNRYLNINRGFGFLGFSGRIGIWPEITVIELKRKTENN</sequence>
<evidence type="ECO:0000313" key="6">
    <source>
        <dbReference type="Proteomes" id="UP001144347"/>
    </source>
</evidence>
<keyword evidence="3" id="KW-0472">Membrane</keyword>
<feature type="transmembrane region" description="Helical" evidence="3">
    <location>
        <begin position="118"/>
        <end position="139"/>
    </location>
</feature>
<feature type="transmembrane region" description="Helical" evidence="3">
    <location>
        <begin position="76"/>
        <end position="98"/>
    </location>
</feature>
<keyword evidence="6" id="KW-1185">Reference proteome</keyword>
<dbReference type="Gene3D" id="3.60.21.10">
    <property type="match status" value="1"/>
</dbReference>
<dbReference type="InterPro" id="IPR004843">
    <property type="entry name" value="Calcineurin-like_PHP"/>
</dbReference>
<name>A0ABT4L8Z6_9SPHI</name>
<keyword evidence="1" id="KW-0479">Metal-binding</keyword>
<keyword evidence="2" id="KW-0378">Hydrolase</keyword>
<dbReference type="Proteomes" id="UP001144347">
    <property type="component" value="Unassembled WGS sequence"/>
</dbReference>